<reference evidence="2" key="1">
    <citation type="submission" date="2020-02" db="EMBL/GenBank/DDBJ databases">
        <authorList>
            <person name="Meier V. D."/>
        </authorList>
    </citation>
    <scope>NUCLEOTIDE SEQUENCE</scope>
    <source>
        <strain evidence="2">AVDCRST_MAG13</strain>
    </source>
</reference>
<evidence type="ECO:0000256" key="1">
    <source>
        <dbReference type="SAM" id="MobiDB-lite"/>
    </source>
</evidence>
<feature type="compositionally biased region" description="Basic residues" evidence="1">
    <location>
        <begin position="8"/>
        <end position="31"/>
    </location>
</feature>
<proteinExistence type="predicted"/>
<accession>A0A6J4S0H8</accession>
<gene>
    <name evidence="2" type="ORF">AVDCRST_MAG13-1471</name>
</gene>
<evidence type="ECO:0000313" key="2">
    <source>
        <dbReference type="EMBL" id="CAA9486275.1"/>
    </source>
</evidence>
<feature type="non-terminal residue" evidence="2">
    <location>
        <position position="135"/>
    </location>
</feature>
<feature type="compositionally biased region" description="Basic and acidic residues" evidence="1">
    <location>
        <begin position="32"/>
        <end position="42"/>
    </location>
</feature>
<sequence>AQQAAQRAYRRGWLHAHRAPRRHPDHRHPRRDRPADLPRPAEEGPGLFRQVQRSQRGLPDGVLLHRQPDVRRLRCDAARRGPAEPPDRRHRRERDGLRRDLHLGVDQHLHHHEGCRRVHAHLHRLRWRLPRHHLV</sequence>
<name>A0A6J4S0H8_9ACTN</name>
<feature type="region of interest" description="Disordered" evidence="1">
    <location>
        <begin position="1"/>
        <end position="96"/>
    </location>
</feature>
<protein>
    <submittedName>
        <fullName evidence="2">Uncharacterized protein</fullName>
    </submittedName>
</protein>
<organism evidence="2">
    <name type="scientific">uncultured Solirubrobacteraceae bacterium</name>
    <dbReference type="NCBI Taxonomy" id="1162706"/>
    <lineage>
        <taxon>Bacteria</taxon>
        <taxon>Bacillati</taxon>
        <taxon>Actinomycetota</taxon>
        <taxon>Thermoleophilia</taxon>
        <taxon>Solirubrobacterales</taxon>
        <taxon>Solirubrobacteraceae</taxon>
        <taxon>environmental samples</taxon>
    </lineage>
</organism>
<feature type="non-terminal residue" evidence="2">
    <location>
        <position position="1"/>
    </location>
</feature>
<dbReference type="EMBL" id="CADCVO010000229">
    <property type="protein sequence ID" value="CAA9486275.1"/>
    <property type="molecule type" value="Genomic_DNA"/>
</dbReference>
<dbReference type="AlphaFoldDB" id="A0A6J4S0H8"/>
<feature type="compositionally biased region" description="Basic and acidic residues" evidence="1">
    <location>
        <begin position="66"/>
        <end position="96"/>
    </location>
</feature>